<dbReference type="Gene3D" id="3.30.70.330">
    <property type="match status" value="1"/>
</dbReference>
<dbReference type="SUPFAM" id="SSF54928">
    <property type="entry name" value="RNA-binding domain, RBD"/>
    <property type="match status" value="1"/>
</dbReference>
<gene>
    <name evidence="3" type="ORF">PIB30_099965</name>
</gene>
<evidence type="ECO:0000313" key="4">
    <source>
        <dbReference type="Proteomes" id="UP001341840"/>
    </source>
</evidence>
<keyword evidence="4" id="KW-1185">Reference proteome</keyword>
<feature type="domain" description="RRM" evidence="2">
    <location>
        <begin position="103"/>
        <end position="177"/>
    </location>
</feature>
<dbReference type="SMART" id="SM00360">
    <property type="entry name" value="RRM"/>
    <property type="match status" value="1"/>
</dbReference>
<dbReference type="InterPro" id="IPR012677">
    <property type="entry name" value="Nucleotide-bd_a/b_plait_sf"/>
</dbReference>
<dbReference type="CDD" id="cd00590">
    <property type="entry name" value="RRM_SF"/>
    <property type="match status" value="1"/>
</dbReference>
<dbReference type="Proteomes" id="UP001341840">
    <property type="component" value="Unassembled WGS sequence"/>
</dbReference>
<dbReference type="PROSITE" id="PS50102">
    <property type="entry name" value="RRM"/>
    <property type="match status" value="1"/>
</dbReference>
<keyword evidence="1" id="KW-0694">RNA-binding</keyword>
<organism evidence="3 4">
    <name type="scientific">Stylosanthes scabra</name>
    <dbReference type="NCBI Taxonomy" id="79078"/>
    <lineage>
        <taxon>Eukaryota</taxon>
        <taxon>Viridiplantae</taxon>
        <taxon>Streptophyta</taxon>
        <taxon>Embryophyta</taxon>
        <taxon>Tracheophyta</taxon>
        <taxon>Spermatophyta</taxon>
        <taxon>Magnoliopsida</taxon>
        <taxon>eudicotyledons</taxon>
        <taxon>Gunneridae</taxon>
        <taxon>Pentapetalae</taxon>
        <taxon>rosids</taxon>
        <taxon>fabids</taxon>
        <taxon>Fabales</taxon>
        <taxon>Fabaceae</taxon>
        <taxon>Papilionoideae</taxon>
        <taxon>50 kb inversion clade</taxon>
        <taxon>dalbergioids sensu lato</taxon>
        <taxon>Dalbergieae</taxon>
        <taxon>Pterocarpus clade</taxon>
        <taxon>Stylosanthes</taxon>
    </lineage>
</organism>
<evidence type="ECO:0000259" key="2">
    <source>
        <dbReference type="PROSITE" id="PS50102"/>
    </source>
</evidence>
<dbReference type="InterPro" id="IPR035979">
    <property type="entry name" value="RBD_domain_sf"/>
</dbReference>
<sequence>MRARDGERTISARWWERNERGIHDDGSDFAGRKNKGESVGVGVLGVRGEGGKGYKIFYKVKLTRGQRDEYMGNYRSGLRNNNTRGARPIEERNKWLNLEEKTHSIFVDNLPDRFLYNEFGKHGCVRDVFLSRKQRKARNGPFAFIRYDALGDVVRVIRRLNGTRWGNRVISVKKAETCVPVEK</sequence>
<reference evidence="3 4" key="1">
    <citation type="journal article" date="2023" name="Plants (Basel)">
        <title>Bridging the Gap: Combining Genomics and Transcriptomics Approaches to Understand Stylosanthes scabra, an Orphan Legume from the Brazilian Caatinga.</title>
        <authorList>
            <person name="Ferreira-Neto J.R.C."/>
            <person name="da Silva M.D."/>
            <person name="Binneck E."/>
            <person name="de Melo N.F."/>
            <person name="da Silva R.H."/>
            <person name="de Melo A.L.T.M."/>
            <person name="Pandolfi V."/>
            <person name="Bustamante F.O."/>
            <person name="Brasileiro-Vidal A.C."/>
            <person name="Benko-Iseppon A.M."/>
        </authorList>
    </citation>
    <scope>NUCLEOTIDE SEQUENCE [LARGE SCALE GENOMIC DNA]</scope>
    <source>
        <tissue evidence="3">Leaves</tissue>
    </source>
</reference>
<comment type="caution">
    <text evidence="3">The sequence shown here is derived from an EMBL/GenBank/DDBJ whole genome shotgun (WGS) entry which is preliminary data.</text>
</comment>
<evidence type="ECO:0000256" key="1">
    <source>
        <dbReference type="PROSITE-ProRule" id="PRU00176"/>
    </source>
</evidence>
<name>A0ABU6UZR6_9FABA</name>
<proteinExistence type="predicted"/>
<dbReference type="EMBL" id="JASCZI010123568">
    <property type="protein sequence ID" value="MED6165488.1"/>
    <property type="molecule type" value="Genomic_DNA"/>
</dbReference>
<protein>
    <recommendedName>
        <fullName evidence="2">RRM domain-containing protein</fullName>
    </recommendedName>
</protein>
<accession>A0ABU6UZR6</accession>
<dbReference type="Pfam" id="PF00076">
    <property type="entry name" value="RRM_1"/>
    <property type="match status" value="1"/>
</dbReference>
<dbReference type="InterPro" id="IPR000504">
    <property type="entry name" value="RRM_dom"/>
</dbReference>
<evidence type="ECO:0000313" key="3">
    <source>
        <dbReference type="EMBL" id="MED6165488.1"/>
    </source>
</evidence>